<dbReference type="Pfam" id="PF03106">
    <property type="entry name" value="WRKY"/>
    <property type="match status" value="1"/>
</dbReference>
<keyword evidence="2" id="KW-0805">Transcription regulation</keyword>
<evidence type="ECO:0000259" key="7">
    <source>
        <dbReference type="PROSITE" id="PS50811"/>
    </source>
</evidence>
<feature type="region of interest" description="Disordered" evidence="6">
    <location>
        <begin position="90"/>
        <end position="156"/>
    </location>
</feature>
<comment type="subcellular location">
    <subcellularLocation>
        <location evidence="1">Nucleus</location>
    </subcellularLocation>
</comment>
<evidence type="ECO:0000256" key="5">
    <source>
        <dbReference type="ARBA" id="ARBA00023242"/>
    </source>
</evidence>
<keyword evidence="4" id="KW-0804">Transcription</keyword>
<dbReference type="AlphaFoldDB" id="A0AAN7Q4K4"/>
<dbReference type="InterPro" id="IPR003657">
    <property type="entry name" value="WRKY_dom"/>
</dbReference>
<evidence type="ECO:0000256" key="6">
    <source>
        <dbReference type="SAM" id="MobiDB-lite"/>
    </source>
</evidence>
<gene>
    <name evidence="8" type="ORF">SAY87_006822</name>
</gene>
<keyword evidence="5" id="KW-0539">Nucleus</keyword>
<feature type="region of interest" description="Disordered" evidence="6">
    <location>
        <begin position="1"/>
        <end position="28"/>
    </location>
</feature>
<dbReference type="Gene3D" id="2.20.25.80">
    <property type="entry name" value="WRKY domain"/>
    <property type="match status" value="1"/>
</dbReference>
<dbReference type="PROSITE" id="PS50811">
    <property type="entry name" value="WRKY"/>
    <property type="match status" value="1"/>
</dbReference>
<feature type="domain" description="WRKY" evidence="7">
    <location>
        <begin position="150"/>
        <end position="213"/>
    </location>
</feature>
<dbReference type="InterPro" id="IPR036576">
    <property type="entry name" value="WRKY_dom_sf"/>
</dbReference>
<name>A0AAN7Q4K4_9MYRT</name>
<organism evidence="8 9">
    <name type="scientific">Trapa incisa</name>
    <dbReference type="NCBI Taxonomy" id="236973"/>
    <lineage>
        <taxon>Eukaryota</taxon>
        <taxon>Viridiplantae</taxon>
        <taxon>Streptophyta</taxon>
        <taxon>Embryophyta</taxon>
        <taxon>Tracheophyta</taxon>
        <taxon>Spermatophyta</taxon>
        <taxon>Magnoliopsida</taxon>
        <taxon>eudicotyledons</taxon>
        <taxon>Gunneridae</taxon>
        <taxon>Pentapetalae</taxon>
        <taxon>rosids</taxon>
        <taxon>malvids</taxon>
        <taxon>Myrtales</taxon>
        <taxon>Lythraceae</taxon>
        <taxon>Trapa</taxon>
    </lineage>
</organism>
<dbReference type="SUPFAM" id="SSF118290">
    <property type="entry name" value="WRKY DNA-binding domain"/>
    <property type="match status" value="1"/>
</dbReference>
<evidence type="ECO:0000256" key="3">
    <source>
        <dbReference type="ARBA" id="ARBA00023125"/>
    </source>
</evidence>
<dbReference type="PANTHER" id="PTHR31282">
    <property type="entry name" value="WRKY TRANSCRIPTION FACTOR 21-RELATED"/>
    <property type="match status" value="1"/>
</dbReference>
<dbReference type="SMART" id="SM00774">
    <property type="entry name" value="WRKY"/>
    <property type="match status" value="1"/>
</dbReference>
<evidence type="ECO:0000313" key="8">
    <source>
        <dbReference type="EMBL" id="KAK4756695.1"/>
    </source>
</evidence>
<dbReference type="InterPro" id="IPR044810">
    <property type="entry name" value="WRKY_plant"/>
</dbReference>
<keyword evidence="9" id="KW-1185">Reference proteome</keyword>
<evidence type="ECO:0000256" key="1">
    <source>
        <dbReference type="ARBA" id="ARBA00004123"/>
    </source>
</evidence>
<proteinExistence type="predicted"/>
<evidence type="ECO:0000313" key="9">
    <source>
        <dbReference type="Proteomes" id="UP001345219"/>
    </source>
</evidence>
<evidence type="ECO:0000256" key="2">
    <source>
        <dbReference type="ARBA" id="ARBA00023015"/>
    </source>
</evidence>
<dbReference type="GO" id="GO:0043565">
    <property type="term" value="F:sequence-specific DNA binding"/>
    <property type="evidence" value="ECO:0007669"/>
    <property type="project" value="InterPro"/>
</dbReference>
<dbReference type="Proteomes" id="UP001345219">
    <property type="component" value="Chromosome 6"/>
</dbReference>
<dbReference type="GO" id="GO:0005634">
    <property type="term" value="C:nucleus"/>
    <property type="evidence" value="ECO:0007669"/>
    <property type="project" value="UniProtKB-SubCell"/>
</dbReference>
<sequence>MSQPRPHFSLLSTHTAPPKQKRKKPLQMDAAGICNQIDKRKLMMELAQGQESARRLQALLQNPVGEDGSELVGQLVEKVLRSLELGLDLLGPSSNQTGENGPRSPGGEQHQVTDFSFEEDPDKGDKKRPVTRDKRGCYKRRKSSQTTRVTVSSTTEDDHAWRKYGQKCILNSKFPRSYFRCTHKYDQGCKATKQVQMMEDDPCKYHTTYIGAHTCNRHPMTWDPPHTSDHVNEEINDPVEAKSDGSTTTIDNLSGFCPWLLEKPAFGLQEGRFDQSEDPVSMMYRLGMKDEEIQSEMECMLIGNSLGHYGFCEFHLDESYF</sequence>
<dbReference type="GO" id="GO:0003700">
    <property type="term" value="F:DNA-binding transcription factor activity"/>
    <property type="evidence" value="ECO:0007669"/>
    <property type="project" value="InterPro"/>
</dbReference>
<dbReference type="EMBL" id="JAXIOK010000013">
    <property type="protein sequence ID" value="KAK4756695.1"/>
    <property type="molecule type" value="Genomic_DNA"/>
</dbReference>
<protein>
    <recommendedName>
        <fullName evidence="7">WRKY domain-containing protein</fullName>
    </recommendedName>
</protein>
<feature type="compositionally biased region" description="Basic and acidic residues" evidence="6">
    <location>
        <begin position="123"/>
        <end position="136"/>
    </location>
</feature>
<feature type="compositionally biased region" description="Low complexity" evidence="6">
    <location>
        <begin position="144"/>
        <end position="154"/>
    </location>
</feature>
<keyword evidence="3" id="KW-0238">DNA-binding</keyword>
<reference evidence="8 9" key="1">
    <citation type="journal article" date="2023" name="Hortic Res">
        <title>Pangenome of water caltrop reveals structural variations and asymmetric subgenome divergence after allopolyploidization.</title>
        <authorList>
            <person name="Zhang X."/>
            <person name="Chen Y."/>
            <person name="Wang L."/>
            <person name="Yuan Y."/>
            <person name="Fang M."/>
            <person name="Shi L."/>
            <person name="Lu R."/>
            <person name="Comes H.P."/>
            <person name="Ma Y."/>
            <person name="Chen Y."/>
            <person name="Huang G."/>
            <person name="Zhou Y."/>
            <person name="Zheng Z."/>
            <person name="Qiu Y."/>
        </authorList>
    </citation>
    <scope>NUCLEOTIDE SEQUENCE [LARGE SCALE GENOMIC DNA]</scope>
    <source>
        <tissue evidence="8">Roots</tissue>
    </source>
</reference>
<accession>A0AAN7Q4K4</accession>
<evidence type="ECO:0000256" key="4">
    <source>
        <dbReference type="ARBA" id="ARBA00023163"/>
    </source>
</evidence>
<comment type="caution">
    <text evidence="8">The sequence shown here is derived from an EMBL/GenBank/DDBJ whole genome shotgun (WGS) entry which is preliminary data.</text>
</comment>